<feature type="compositionally biased region" description="Basic and acidic residues" evidence="8">
    <location>
        <begin position="107"/>
        <end position="122"/>
    </location>
</feature>
<proteinExistence type="inferred from homology"/>
<feature type="domain" description="Rab-GAP TBC" evidence="10">
    <location>
        <begin position="436"/>
        <end position="666"/>
    </location>
</feature>
<evidence type="ECO:0000256" key="1">
    <source>
        <dbReference type="ARBA" id="ARBA00002957"/>
    </source>
</evidence>
<dbReference type="PROSITE" id="PS50086">
    <property type="entry name" value="TBC_RABGAP"/>
    <property type="match status" value="1"/>
</dbReference>
<dbReference type="GO" id="GO:0005886">
    <property type="term" value="C:plasma membrane"/>
    <property type="evidence" value="ECO:0007669"/>
    <property type="project" value="UniProtKB-SubCell"/>
</dbReference>
<accession>A0A5N7BGY3</accession>
<dbReference type="SMART" id="SM00164">
    <property type="entry name" value="TBC"/>
    <property type="match status" value="1"/>
</dbReference>
<evidence type="ECO:0000313" key="12">
    <source>
        <dbReference type="Proteomes" id="UP000326198"/>
    </source>
</evidence>
<feature type="transmembrane region" description="Helical" evidence="9">
    <location>
        <begin position="974"/>
        <end position="996"/>
    </location>
</feature>
<keyword evidence="7 9" id="KW-0472">Membrane</keyword>
<feature type="transmembrane region" description="Helical" evidence="9">
    <location>
        <begin position="1151"/>
        <end position="1170"/>
    </location>
</feature>
<dbReference type="Gene3D" id="1.10.472.80">
    <property type="entry name" value="Ypt/Rab-GAP domain of gyp1p, domain 3"/>
    <property type="match status" value="1"/>
</dbReference>
<feature type="transmembrane region" description="Helical" evidence="9">
    <location>
        <begin position="1115"/>
        <end position="1131"/>
    </location>
</feature>
<evidence type="ECO:0000256" key="9">
    <source>
        <dbReference type="SAM" id="Phobius"/>
    </source>
</evidence>
<feature type="region of interest" description="Disordered" evidence="8">
    <location>
        <begin position="818"/>
        <end position="842"/>
    </location>
</feature>
<feature type="region of interest" description="Disordered" evidence="8">
    <location>
        <begin position="493"/>
        <end position="517"/>
    </location>
</feature>
<evidence type="ECO:0000256" key="6">
    <source>
        <dbReference type="ARBA" id="ARBA00022989"/>
    </source>
</evidence>
<keyword evidence="6 9" id="KW-1133">Transmembrane helix</keyword>
<comment type="similarity">
    <text evidence="3">Belongs to the CTL (choline transporter-like) family.</text>
</comment>
<protein>
    <recommendedName>
        <fullName evidence="4">Protein PNS1</fullName>
    </recommendedName>
</protein>
<keyword evidence="12" id="KW-1185">Reference proteome</keyword>
<feature type="transmembrane region" description="Helical" evidence="9">
    <location>
        <begin position="1285"/>
        <end position="1306"/>
    </location>
</feature>
<evidence type="ECO:0000259" key="10">
    <source>
        <dbReference type="PROSITE" id="PS50086"/>
    </source>
</evidence>
<evidence type="ECO:0000256" key="2">
    <source>
        <dbReference type="ARBA" id="ARBA00004651"/>
    </source>
</evidence>
<sequence length="1351" mass="150538">MVTENGDFRYPPPPGEHNIPNRRRVPNPPRLNPLRINPPSPPSSRPSAAPAPRAPPLPRSPRRPPAIPDDPFLRSPSPSPQPGMGGDITSQRPTYRMPATANSTFDRFPRAPSRESDFDRPSYRHRTPPPQPRLRTSKSTSKLHGRPPKTIHSLERQSHDAPQQGLGLPRFYHNGSAEANGEDDALRSSVNSAMTSRSSVEQASGTERSSVLTKSSSITDLSPDTPDGPYEKDGGMSVEDAISMYLDGFSDVTEEPGSPDWHAESKARPLSPRPPTELTLDDGHTSDEHSPELDATEDLPPVPPLPALNPPDQNTLDEQFLGHTQLNEKQFSEPLDQTTPNRPSDTGPLETTVFIPGTVPPLFLKPTESRDQYGFRKTSHHVTLEQYEAWNRPYAASARVRRSKWVELLKEHGLPTSEPRNFPPKSNKIKRLIRKGVPPEYRGAAWFFYAGGYEHLNRNPGLYDQLVNQAMESPSDDDKEHIERDLHRTFPDNIHFKPESTDGAGNSGASSGSSNLKHGSVTIETQMIQSLRRVLYAFALHNPQVGYTQSLNFITGLLLLFLPEEKAFWMLHIVTSVYLPGTHEISLEGANIDLWILMVLLKDCTPLIYNKITGSAPGKAKTPPLTVDSRLPDITLGLTNWLMSLFIGTLPLETTLRVWDVFFYEGSKTFFRASLAIFKACEKDILAVTDPMEVFQVVQAVPKRLLDANTLLDECFVRRHRVGQGRIEELRASRRTAVRQEKLRRSKALSKGYLQAATDEWPTTRSRTPVPGVERSIAGGWRHMKDAFRYLPPPRPPSCPFPATDGIHAAMSGQAASYYNQSDSFGGGPPPPQQQQQQQQQQPFYNNYADNGHYQYADPNYQQPPEPKQPHEPPPTYNQAVYGFDDAFKIEKPKFNDIWAGLLFIAVFLGYVAVSGVAIHRYAKYKGFNGGGIYDSSNTFSLDTNTLVLFIFVLCVALAFSWAYFLGARYFPKLFIWVTGILNIVLALATAIYYLVKRQYGGGIVFLIFGVFAIVCFISWIPRIPFTAFMLETSIDVSRKHGHMFLVSAIGGIVAVAFGAWFSVTLVSIYVAYEPNGSGVNPACRDGGCSTGRVIGLVVYVTFAMYWFSEWLKNTVHTTIAGVYGTWYFWSNSPNGMPKGATRGAFKRATTYSFGSISFGSLIIAIINMLRQACSVAQRQEAAEGNLLGTIAFWILGCFISMLDWLVTFINRYAFCHIALYGKPYIESAKDTWTMMKDRGVDALVTDCLIGPVLTMGSVFVSYVCALLAYLYLQYTHPAYNSGGEFTPVIMAFAFVIGLQICQIFMTPVGSGIETIFAAMAWDPQVMIQSHPDLWHRLVHLYPKVQEAIHV</sequence>
<dbReference type="FunFam" id="1.10.8.270:FF:000036">
    <property type="entry name" value="GTPase-activating protein GYP3"/>
    <property type="match status" value="1"/>
</dbReference>
<dbReference type="Pfam" id="PF04515">
    <property type="entry name" value="Choline_transpo"/>
    <property type="match status" value="1"/>
</dbReference>
<dbReference type="OrthoDB" id="44736at2759"/>
<dbReference type="InterPro" id="IPR000195">
    <property type="entry name" value="Rab-GAP-TBC_dom"/>
</dbReference>
<keyword evidence="5 9" id="KW-0812">Transmembrane</keyword>
<feature type="transmembrane region" description="Helical" evidence="9">
    <location>
        <begin position="947"/>
        <end position="967"/>
    </location>
</feature>
<dbReference type="EMBL" id="ML736175">
    <property type="protein sequence ID" value="KAE8381020.1"/>
    <property type="molecule type" value="Genomic_DNA"/>
</dbReference>
<dbReference type="Proteomes" id="UP000326198">
    <property type="component" value="Unassembled WGS sequence"/>
</dbReference>
<dbReference type="InterPro" id="IPR007603">
    <property type="entry name" value="Choline_transptr-like"/>
</dbReference>
<feature type="compositionally biased region" description="Pro residues" evidence="8">
    <location>
        <begin position="862"/>
        <end position="876"/>
    </location>
</feature>
<feature type="transmembrane region" description="Helical" evidence="9">
    <location>
        <begin position="1002"/>
        <end position="1022"/>
    </location>
</feature>
<evidence type="ECO:0000313" key="11">
    <source>
        <dbReference type="EMBL" id="KAE8381020.1"/>
    </source>
</evidence>
<feature type="transmembrane region" description="Helical" evidence="9">
    <location>
        <begin position="1043"/>
        <end position="1071"/>
    </location>
</feature>
<dbReference type="Gene3D" id="1.10.8.270">
    <property type="entry name" value="putative rabgap domain of human tbc1 domain family member 14 like domains"/>
    <property type="match status" value="1"/>
</dbReference>
<evidence type="ECO:0000256" key="4">
    <source>
        <dbReference type="ARBA" id="ARBA00015388"/>
    </source>
</evidence>
<feature type="region of interest" description="Disordered" evidence="8">
    <location>
        <begin position="1"/>
        <end position="317"/>
    </location>
</feature>
<dbReference type="Pfam" id="PF00566">
    <property type="entry name" value="RabGAP-TBC"/>
    <property type="match status" value="1"/>
</dbReference>
<feature type="compositionally biased region" description="Basic and acidic residues" evidence="8">
    <location>
        <begin position="281"/>
        <end position="292"/>
    </location>
</feature>
<dbReference type="PANTHER" id="PTHR12385">
    <property type="entry name" value="CHOLINE TRANSPORTER-LIKE (SLC FAMILY 44)"/>
    <property type="match status" value="1"/>
</dbReference>
<organism evidence="11 12">
    <name type="scientific">Aspergillus bertholletiae</name>
    <dbReference type="NCBI Taxonomy" id="1226010"/>
    <lineage>
        <taxon>Eukaryota</taxon>
        <taxon>Fungi</taxon>
        <taxon>Dikarya</taxon>
        <taxon>Ascomycota</taxon>
        <taxon>Pezizomycotina</taxon>
        <taxon>Eurotiomycetes</taxon>
        <taxon>Eurotiomycetidae</taxon>
        <taxon>Eurotiales</taxon>
        <taxon>Aspergillaceae</taxon>
        <taxon>Aspergillus</taxon>
        <taxon>Aspergillus subgen. Circumdati</taxon>
    </lineage>
</organism>
<feature type="transmembrane region" description="Helical" evidence="9">
    <location>
        <begin position="1091"/>
        <end position="1108"/>
    </location>
</feature>
<evidence type="ECO:0000256" key="5">
    <source>
        <dbReference type="ARBA" id="ARBA00022692"/>
    </source>
</evidence>
<feature type="compositionally biased region" description="Pro residues" evidence="8">
    <location>
        <begin position="26"/>
        <end position="44"/>
    </location>
</feature>
<feature type="transmembrane region" description="Helical" evidence="9">
    <location>
        <begin position="1191"/>
        <end position="1215"/>
    </location>
</feature>
<feature type="compositionally biased region" description="Polar residues" evidence="8">
    <location>
        <begin position="188"/>
        <end position="222"/>
    </location>
</feature>
<feature type="compositionally biased region" description="Pro residues" evidence="8">
    <location>
        <begin position="300"/>
        <end position="309"/>
    </location>
</feature>
<reference evidence="11 12" key="1">
    <citation type="submission" date="2019-04" db="EMBL/GenBank/DDBJ databases">
        <title>Friends and foes A comparative genomics studyof 23 Aspergillus species from section Flavi.</title>
        <authorList>
            <consortium name="DOE Joint Genome Institute"/>
            <person name="Kjaerbolling I."/>
            <person name="Vesth T."/>
            <person name="Frisvad J.C."/>
            <person name="Nybo J.L."/>
            <person name="Theobald S."/>
            <person name="Kildgaard S."/>
            <person name="Isbrandt T."/>
            <person name="Kuo A."/>
            <person name="Sato A."/>
            <person name="Lyhne E.K."/>
            <person name="Kogle M.E."/>
            <person name="Wiebenga A."/>
            <person name="Kun R.S."/>
            <person name="Lubbers R.J."/>
            <person name="Makela M.R."/>
            <person name="Barry K."/>
            <person name="Chovatia M."/>
            <person name="Clum A."/>
            <person name="Daum C."/>
            <person name="Haridas S."/>
            <person name="He G."/>
            <person name="LaButti K."/>
            <person name="Lipzen A."/>
            <person name="Mondo S."/>
            <person name="Riley R."/>
            <person name="Salamov A."/>
            <person name="Simmons B.A."/>
            <person name="Magnuson J.K."/>
            <person name="Henrissat B."/>
            <person name="Mortensen U.H."/>
            <person name="Larsen T.O."/>
            <person name="Devries R.P."/>
            <person name="Grigoriev I.V."/>
            <person name="Machida M."/>
            <person name="Baker S.E."/>
            <person name="Andersen M.R."/>
        </authorList>
    </citation>
    <scope>NUCLEOTIDE SEQUENCE [LARGE SCALE GENOMIC DNA]</scope>
    <source>
        <strain evidence="11 12">IBT 29228</strain>
    </source>
</reference>
<dbReference type="InterPro" id="IPR035969">
    <property type="entry name" value="Rab-GAP_TBC_sf"/>
</dbReference>
<name>A0A5N7BGY3_9EURO</name>
<evidence type="ECO:0000256" key="8">
    <source>
        <dbReference type="SAM" id="MobiDB-lite"/>
    </source>
</evidence>
<gene>
    <name evidence="11" type="ORF">BDV26DRAFT_279136</name>
</gene>
<dbReference type="PANTHER" id="PTHR12385:SF4">
    <property type="entry name" value="PROTEIN PNS1"/>
    <property type="match status" value="1"/>
</dbReference>
<feature type="region of interest" description="Disordered" evidence="8">
    <location>
        <begin position="855"/>
        <end position="876"/>
    </location>
</feature>
<dbReference type="SUPFAM" id="SSF47923">
    <property type="entry name" value="Ypt/Rab-GAP domain of gyp1p"/>
    <property type="match status" value="2"/>
</dbReference>
<feature type="transmembrane region" description="Helical" evidence="9">
    <location>
        <begin position="898"/>
        <end position="919"/>
    </location>
</feature>
<comment type="subcellular location">
    <subcellularLocation>
        <location evidence="2">Cell membrane</location>
        <topology evidence="2">Multi-pass membrane protein</topology>
    </subcellularLocation>
</comment>
<comment type="function">
    <text evidence="1">Probably involved in transport through the plasma membrane.</text>
</comment>
<dbReference type="FunFam" id="1.10.472.80:FF:000050">
    <property type="entry name" value="GTPase activating protein (Gyp3)"/>
    <property type="match status" value="1"/>
</dbReference>
<evidence type="ECO:0000256" key="3">
    <source>
        <dbReference type="ARBA" id="ARBA00007168"/>
    </source>
</evidence>
<feature type="compositionally biased region" description="Low complexity" evidence="8">
    <location>
        <begin position="503"/>
        <end position="515"/>
    </location>
</feature>
<dbReference type="GO" id="GO:0022857">
    <property type="term" value="F:transmembrane transporter activity"/>
    <property type="evidence" value="ECO:0007669"/>
    <property type="project" value="InterPro"/>
</dbReference>
<evidence type="ECO:0000256" key="7">
    <source>
        <dbReference type="ARBA" id="ARBA00023136"/>
    </source>
</evidence>
<feature type="transmembrane region" description="Helical" evidence="9">
    <location>
        <begin position="1249"/>
        <end position="1273"/>
    </location>
</feature>
<feature type="compositionally biased region" description="Pro residues" evidence="8">
    <location>
        <begin position="52"/>
        <end position="68"/>
    </location>
</feature>